<evidence type="ECO:0000313" key="2">
    <source>
        <dbReference type="EMBL" id="QDF18566.1"/>
    </source>
</evidence>
<dbReference type="PANTHER" id="PTHR42997">
    <property type="entry name" value="HIT FAMILY HYDROLASE"/>
    <property type="match status" value="1"/>
</dbReference>
<dbReference type="PANTHER" id="PTHR42997:SF1">
    <property type="entry name" value="AP-4-A PHOSPHORYLASE"/>
    <property type="match status" value="1"/>
</dbReference>
<proteinExistence type="predicted"/>
<dbReference type="PRINTS" id="PR00332">
    <property type="entry name" value="HISTRIAD"/>
</dbReference>
<dbReference type="Pfam" id="PF01230">
    <property type="entry name" value="HIT"/>
    <property type="match status" value="1"/>
</dbReference>
<dbReference type="Proteomes" id="UP000318375">
    <property type="component" value="Segment"/>
</dbReference>
<sequence length="123" mass="13897">MPRNCPFCELNWYKLRIVHSVPGDRDNYLIIHPLNPVTEGHLLVIPAHHWKSAGDNPWVAGEAVTVAANYIEDREMEANIITSIGEAATQSVFHLHIHIVPRHEGDGLHLPWTNQPRGDHHSV</sequence>
<reference evidence="2 3" key="1">
    <citation type="submission" date="2019-05" db="EMBL/GenBank/DDBJ databases">
        <authorList>
            <person name="Pope W.H."/>
            <person name="Garlena R.A."/>
            <person name="Russell D.A."/>
            <person name="Jacobs-Sera D."/>
            <person name="Hatfull G.F."/>
        </authorList>
    </citation>
    <scope>NUCLEOTIDE SEQUENCE [LARGE SCALE GENOMIC DNA]</scope>
</reference>
<evidence type="ECO:0000259" key="1">
    <source>
        <dbReference type="PROSITE" id="PS51084"/>
    </source>
</evidence>
<protein>
    <submittedName>
        <fullName evidence="2">Histidine triad nucleotide binding protein</fullName>
    </submittedName>
</protein>
<dbReference type="InterPro" id="IPR036265">
    <property type="entry name" value="HIT-like_sf"/>
</dbReference>
<dbReference type="EMBL" id="MK977695">
    <property type="protein sequence ID" value="QDF18566.1"/>
    <property type="molecule type" value="Genomic_DNA"/>
</dbReference>
<evidence type="ECO:0000313" key="3">
    <source>
        <dbReference type="Proteomes" id="UP000318375"/>
    </source>
</evidence>
<dbReference type="RefSeq" id="YP_010058868.1">
    <property type="nucleotide sequence ID" value="NC_054723.1"/>
</dbReference>
<keyword evidence="3" id="KW-1185">Reference proteome</keyword>
<dbReference type="PROSITE" id="PS51084">
    <property type="entry name" value="HIT_2"/>
    <property type="match status" value="1"/>
</dbReference>
<dbReference type="InterPro" id="IPR011146">
    <property type="entry name" value="HIT-like"/>
</dbReference>
<gene>
    <name evidence="2" type="primary">80</name>
    <name evidence="2" type="ORF">SEA_PUPPER_80</name>
</gene>
<dbReference type="GeneID" id="64766099"/>
<dbReference type="InterPro" id="IPR052908">
    <property type="entry name" value="AP-4-A_phosphorylase"/>
</dbReference>
<dbReference type="InterPro" id="IPR001310">
    <property type="entry name" value="Histidine_triad_HIT"/>
</dbReference>
<dbReference type="SUPFAM" id="SSF54197">
    <property type="entry name" value="HIT-like"/>
    <property type="match status" value="1"/>
</dbReference>
<dbReference type="KEGG" id="vg:64766099"/>
<organism evidence="2 3">
    <name type="scientific">Gordonia phage Pupper</name>
    <dbReference type="NCBI Taxonomy" id="2571249"/>
    <lineage>
        <taxon>Viruses</taxon>
        <taxon>Duplodnaviria</taxon>
        <taxon>Heunggongvirae</taxon>
        <taxon>Uroviricota</taxon>
        <taxon>Caudoviricetes</taxon>
        <taxon>Puppervirus</taxon>
        <taxon>Puppervirus Pupper</taxon>
    </lineage>
</organism>
<dbReference type="GO" id="GO:0003824">
    <property type="term" value="F:catalytic activity"/>
    <property type="evidence" value="ECO:0007669"/>
    <property type="project" value="InterPro"/>
</dbReference>
<dbReference type="Gene3D" id="3.30.428.10">
    <property type="entry name" value="HIT-like"/>
    <property type="match status" value="1"/>
</dbReference>
<name>A0A4Y6EIJ9_9CAUD</name>
<feature type="domain" description="HIT" evidence="1">
    <location>
        <begin position="6"/>
        <end position="109"/>
    </location>
</feature>
<accession>A0A4Y6EIJ9</accession>